<evidence type="ECO:0008006" key="3">
    <source>
        <dbReference type="Google" id="ProtNLM"/>
    </source>
</evidence>
<evidence type="ECO:0000313" key="2">
    <source>
        <dbReference type="Proteomes" id="UP000307440"/>
    </source>
</evidence>
<dbReference type="AlphaFoldDB" id="A0A5C3LGP1"/>
<dbReference type="SUPFAM" id="SSF52047">
    <property type="entry name" value="RNI-like"/>
    <property type="match status" value="1"/>
</dbReference>
<name>A0A5C3LGP1_COPMA</name>
<organism evidence="1 2">
    <name type="scientific">Coprinopsis marcescibilis</name>
    <name type="common">Agaric fungus</name>
    <name type="synonym">Psathyrella marcescibilis</name>
    <dbReference type="NCBI Taxonomy" id="230819"/>
    <lineage>
        <taxon>Eukaryota</taxon>
        <taxon>Fungi</taxon>
        <taxon>Dikarya</taxon>
        <taxon>Basidiomycota</taxon>
        <taxon>Agaricomycotina</taxon>
        <taxon>Agaricomycetes</taxon>
        <taxon>Agaricomycetidae</taxon>
        <taxon>Agaricales</taxon>
        <taxon>Agaricineae</taxon>
        <taxon>Psathyrellaceae</taxon>
        <taxon>Coprinopsis</taxon>
    </lineage>
</organism>
<accession>A0A5C3LGP1</accession>
<dbReference type="InterPro" id="IPR032675">
    <property type="entry name" value="LRR_dom_sf"/>
</dbReference>
<dbReference type="STRING" id="230819.A0A5C3LGP1"/>
<keyword evidence="2" id="KW-1185">Reference proteome</keyword>
<dbReference type="OrthoDB" id="2269034at2759"/>
<sequence>MPALEITQRTTGCLLRAECVSVSSIEVLPLEVLYEIFMLCLPGDFRIVTCNIAQVAPLQLCHVSKAWRRASMNECRLWRNLKLPTKRLEEATTPEGFTDALSRITSLAAFWIQNAGDPGVRLVLNIPLPSSKLQMMDIASQLFHNNPSNPTINTTATTFMEAWMHFTNNVLVNGSPHIKDLELIQPLGTTASHWMPSFLSTLLPYDFKQLESVMVRGTQIIPSQCPGCRPGLFGSMPNLKKVALVYTGLSSSAPSMLPESLLPWRQLTHLMIKTPCSGSFWKRILMQCTQLEACIIHIEHSIVDGDDDPLLPSSGIELVRLHHLDLTFHDDFTSIYLHDFHFPNLQTLIVSCDIGNGFPTFTWLPITKTHLFPQLHNLISFTLSYQNLCASDLLELLGETPNLEELIVDSYLADHKGFLKSLTVYPNGTRKPLVPKLRAFSLFLEYYADTPPTSFEEEDFLVMMASRSVCAAAIAEHVCIMTSKNIDGIYSPDSSAPSVLRCGGTNESALVHVELWIDTEEWEWGRFDLLEKFAAKHTMYLKDAIEAGVQDLPPFSFSLDFNSPSQWLLQSNEPVWYNY</sequence>
<dbReference type="EMBL" id="ML210162">
    <property type="protein sequence ID" value="TFK27691.1"/>
    <property type="molecule type" value="Genomic_DNA"/>
</dbReference>
<evidence type="ECO:0000313" key="1">
    <source>
        <dbReference type="EMBL" id="TFK27691.1"/>
    </source>
</evidence>
<dbReference type="Gene3D" id="3.80.10.10">
    <property type="entry name" value="Ribonuclease Inhibitor"/>
    <property type="match status" value="1"/>
</dbReference>
<gene>
    <name evidence="1" type="ORF">FA15DRAFT_635314</name>
</gene>
<proteinExistence type="predicted"/>
<reference evidence="1 2" key="1">
    <citation type="journal article" date="2019" name="Nat. Ecol. Evol.">
        <title>Megaphylogeny resolves global patterns of mushroom evolution.</title>
        <authorList>
            <person name="Varga T."/>
            <person name="Krizsan K."/>
            <person name="Foldi C."/>
            <person name="Dima B."/>
            <person name="Sanchez-Garcia M."/>
            <person name="Sanchez-Ramirez S."/>
            <person name="Szollosi G.J."/>
            <person name="Szarkandi J.G."/>
            <person name="Papp V."/>
            <person name="Albert L."/>
            <person name="Andreopoulos W."/>
            <person name="Angelini C."/>
            <person name="Antonin V."/>
            <person name="Barry K.W."/>
            <person name="Bougher N.L."/>
            <person name="Buchanan P."/>
            <person name="Buyck B."/>
            <person name="Bense V."/>
            <person name="Catcheside P."/>
            <person name="Chovatia M."/>
            <person name="Cooper J."/>
            <person name="Damon W."/>
            <person name="Desjardin D."/>
            <person name="Finy P."/>
            <person name="Geml J."/>
            <person name="Haridas S."/>
            <person name="Hughes K."/>
            <person name="Justo A."/>
            <person name="Karasinski D."/>
            <person name="Kautmanova I."/>
            <person name="Kiss B."/>
            <person name="Kocsube S."/>
            <person name="Kotiranta H."/>
            <person name="LaButti K.M."/>
            <person name="Lechner B.E."/>
            <person name="Liimatainen K."/>
            <person name="Lipzen A."/>
            <person name="Lukacs Z."/>
            <person name="Mihaltcheva S."/>
            <person name="Morgado L.N."/>
            <person name="Niskanen T."/>
            <person name="Noordeloos M.E."/>
            <person name="Ohm R.A."/>
            <person name="Ortiz-Santana B."/>
            <person name="Ovrebo C."/>
            <person name="Racz N."/>
            <person name="Riley R."/>
            <person name="Savchenko A."/>
            <person name="Shiryaev A."/>
            <person name="Soop K."/>
            <person name="Spirin V."/>
            <person name="Szebenyi C."/>
            <person name="Tomsovsky M."/>
            <person name="Tulloss R.E."/>
            <person name="Uehling J."/>
            <person name="Grigoriev I.V."/>
            <person name="Vagvolgyi C."/>
            <person name="Papp T."/>
            <person name="Martin F.M."/>
            <person name="Miettinen O."/>
            <person name="Hibbett D.S."/>
            <person name="Nagy L.G."/>
        </authorList>
    </citation>
    <scope>NUCLEOTIDE SEQUENCE [LARGE SCALE GENOMIC DNA]</scope>
    <source>
        <strain evidence="1 2">CBS 121175</strain>
    </source>
</reference>
<dbReference type="Proteomes" id="UP000307440">
    <property type="component" value="Unassembled WGS sequence"/>
</dbReference>
<protein>
    <recommendedName>
        <fullName evidence="3">F-box domain-containing protein</fullName>
    </recommendedName>
</protein>